<dbReference type="AlphaFoldDB" id="A0A5B8LLI6"/>
<dbReference type="Gene3D" id="2.60.120.260">
    <property type="entry name" value="Galactose-binding domain-like"/>
    <property type="match status" value="1"/>
</dbReference>
<sequence>MPARSSMAASRSGTNPGVFTPLAAGSTAITGWTVGGDSVDYIGTYWNAQNGSRSVDLSGNAPGSIFQTFDTMLGQVYNVTFFLGANGDGPPPTKTVSVTATGNAAGNYSVGTTPFPPNVVTWSPFNYVFTATGTSTTLTFTSTGQTAYGAALDNVNVTAVPEPATWALMVFGFGAIGGVLRRRQGSFAFA</sequence>
<feature type="domain" description="Ice-binding protein C-terminal" evidence="2">
    <location>
        <begin position="159"/>
        <end position="183"/>
    </location>
</feature>
<dbReference type="InterPro" id="IPR027576">
    <property type="entry name" value="Choice_anch_C_dom"/>
</dbReference>
<gene>
    <name evidence="3" type="ORF">FPZ24_00500</name>
</gene>
<protein>
    <submittedName>
        <fullName evidence="3">Choice-of-anchor C family protein</fullName>
    </submittedName>
</protein>
<dbReference type="Pfam" id="PF04862">
    <property type="entry name" value="DUF642"/>
    <property type="match status" value="1"/>
</dbReference>
<organism evidence="3 4">
    <name type="scientific">Sphingomonas panacisoli</name>
    <dbReference type="NCBI Taxonomy" id="1813879"/>
    <lineage>
        <taxon>Bacteria</taxon>
        <taxon>Pseudomonadati</taxon>
        <taxon>Pseudomonadota</taxon>
        <taxon>Alphaproteobacteria</taxon>
        <taxon>Sphingomonadales</taxon>
        <taxon>Sphingomonadaceae</taxon>
        <taxon>Sphingomonas</taxon>
    </lineage>
</organism>
<evidence type="ECO:0000259" key="1">
    <source>
        <dbReference type="Pfam" id="PF04862"/>
    </source>
</evidence>
<dbReference type="InterPro" id="IPR006946">
    <property type="entry name" value="DGR2-like_dom"/>
</dbReference>
<dbReference type="Proteomes" id="UP000315673">
    <property type="component" value="Chromosome"/>
</dbReference>
<dbReference type="NCBIfam" id="NF035944">
    <property type="entry name" value="PEPxxWA-CTERM"/>
    <property type="match status" value="1"/>
</dbReference>
<keyword evidence="4" id="KW-1185">Reference proteome</keyword>
<dbReference type="InterPro" id="IPR013424">
    <property type="entry name" value="Ice-binding_C"/>
</dbReference>
<dbReference type="KEGG" id="spai:FPZ24_00500"/>
<dbReference type="NCBIfam" id="TIGR02595">
    <property type="entry name" value="PEP_CTERM"/>
    <property type="match status" value="1"/>
</dbReference>
<name>A0A5B8LLI6_9SPHN</name>
<dbReference type="EMBL" id="CP042306">
    <property type="protein sequence ID" value="QDZ08966.1"/>
    <property type="molecule type" value="Genomic_DNA"/>
</dbReference>
<dbReference type="Pfam" id="PF07589">
    <property type="entry name" value="PEP-CTERM"/>
    <property type="match status" value="1"/>
</dbReference>
<dbReference type="OrthoDB" id="7874461at2"/>
<dbReference type="NCBIfam" id="TIGR04362">
    <property type="entry name" value="choice_anch_C"/>
    <property type="match status" value="1"/>
</dbReference>
<proteinExistence type="predicted"/>
<evidence type="ECO:0000259" key="2">
    <source>
        <dbReference type="Pfam" id="PF07589"/>
    </source>
</evidence>
<evidence type="ECO:0000313" key="3">
    <source>
        <dbReference type="EMBL" id="QDZ08966.1"/>
    </source>
</evidence>
<reference evidence="3 4" key="1">
    <citation type="submission" date="2019-07" db="EMBL/GenBank/DDBJ databases">
        <title>Full genome sequence of Sphingomonas sp. 4R-6-7(HKS19).</title>
        <authorList>
            <person name="Im W.-T."/>
        </authorList>
    </citation>
    <scope>NUCLEOTIDE SEQUENCE [LARGE SCALE GENOMIC DNA]</scope>
    <source>
        <strain evidence="3 4">HKS19</strain>
    </source>
</reference>
<evidence type="ECO:0000313" key="4">
    <source>
        <dbReference type="Proteomes" id="UP000315673"/>
    </source>
</evidence>
<accession>A0A5B8LLI6</accession>
<feature type="domain" description="DUF642" evidence="1">
    <location>
        <begin position="21"/>
        <end position="157"/>
    </location>
</feature>